<protein>
    <submittedName>
        <fullName evidence="4">Bifunctional Ribosomal protein S5</fullName>
    </submittedName>
</protein>
<keyword evidence="2" id="KW-0472">Membrane</keyword>
<dbReference type="KEGG" id="bdw:94335433"/>
<accession>A0AAD9PHH4</accession>
<dbReference type="EMBL" id="JALLKP010000001">
    <property type="protein sequence ID" value="KAK2198130.1"/>
    <property type="molecule type" value="Genomic_DNA"/>
</dbReference>
<keyword evidence="6" id="KW-1185">Reference proteome</keyword>
<dbReference type="InterPro" id="IPR020568">
    <property type="entry name" value="Ribosomal_Su5_D2-typ_SF"/>
</dbReference>
<dbReference type="Gene3D" id="3.30.230.10">
    <property type="match status" value="1"/>
</dbReference>
<organism evidence="4 6">
    <name type="scientific">Babesia duncani</name>
    <dbReference type="NCBI Taxonomy" id="323732"/>
    <lineage>
        <taxon>Eukaryota</taxon>
        <taxon>Sar</taxon>
        <taxon>Alveolata</taxon>
        <taxon>Apicomplexa</taxon>
        <taxon>Aconoidasida</taxon>
        <taxon>Piroplasmida</taxon>
        <taxon>Babesiidae</taxon>
        <taxon>Babesia</taxon>
    </lineage>
</organism>
<keyword evidence="1 4" id="KW-0689">Ribosomal protein</keyword>
<dbReference type="GO" id="GO:0003723">
    <property type="term" value="F:RNA binding"/>
    <property type="evidence" value="ECO:0007669"/>
    <property type="project" value="InterPro"/>
</dbReference>
<dbReference type="SUPFAM" id="SSF54768">
    <property type="entry name" value="dsRNA-binding domain-like"/>
    <property type="match status" value="1"/>
</dbReference>
<evidence type="ECO:0000256" key="2">
    <source>
        <dbReference type="SAM" id="Phobius"/>
    </source>
</evidence>
<sequence>MRDLNYRILNILPKRIDQVFLITFVIFLCISIGLLNSDEGVYREYTTCHGDADYGFAWFGALLFFQLLLSLPSIENGYNDTFDSDDDSFKLKPMSDKSRDSTAEMVLVHQKTNNRNTIITMNSNSHRRVKEPIIDLDNLSHRSITFKAKKAPSNRGPTHNISWIDSGTRWQYKFGLCLNTCWIIFYNLIIFMGIHASLLASRVYGSIDLNRLGLETCDHLNEFHFSLGSPALMHPLIHEPIFMITYLTFLMHVITVRKGKDASYISNFIRFYWSRETPFLCFFRIIIQLAMYVELLALMVMSMLNGYGSPLHIVSAFAMAMLFLWVVTYLSHLMQLNEIRYTEMISYIRILERRLHTGHCLRVLKRRRGPPFGPSLTRTSLAVDAGTLPNRFGVKDTKPNPQGIQRQLRNEKQSLAREICAAHTEICSLFNKRDALEILEQSQANEALDTSTQSPEDTREAYRVYRMLRPDAPNFFEEQSFIHMQQKLHQLITTTDATPSLSGALDEVRISPDSIALAIAALIHSITRDLYDFAKSLGVPNLGPVESTSFDEVWHLLVNGFELKRDGSNIDQWLDGPGGAFIRHHASQSVSQIHESDLKEWLVHLVKRIESNSALESQMPKGNENLTIESLRWASLVWPVEFQAEIKLPYPIEKASLYLQKLLEFTRCNYRHDKMPELVQDLIEALKGLGLKDWFNLEANRVEMELLHTKLPSIDYTKNVNEGARSVLRLSSRNLERLLDPNFYGPNCLANLYKSENCLADPKEFQGTDLEQTLRETPENPLVTDEHIEALLSETSSITSGGPEENPVLTALVESEDKFQSQIGPMETINGQQRWKMPAGAMLDPRRNSLVRVAGNADSKMRLDRLYSCLVERRRMRTMTKEGRVYFVRVVAGVGDGNGYFGMGVGFGNDLKGAKCQAISSALKSMYFIDYDPKEALTTPVIGQEYGARIVITPRPMGKGLDVNRKWLPLIYLTGLDNCKVRFYGSKSWLTRARALRKALESIYSRRTACSATGQRFVSLGNPGDFTIHWPDAWFMPISNEYKARIAAIRKRRLMFKSGARRHAAELLPEQVQQVVPNYAAHKLKLPIDALQTTLAKQDFINTNLATFSKQ</sequence>
<gene>
    <name evidence="5" type="ORF">BdWA1_001135</name>
    <name evidence="4" type="ORF">BdWA1_003576</name>
</gene>
<dbReference type="InterPro" id="IPR014721">
    <property type="entry name" value="Ribsml_uS5_D2-typ_fold_subgr"/>
</dbReference>
<feature type="transmembrane region" description="Helical" evidence="2">
    <location>
        <begin position="310"/>
        <end position="330"/>
    </location>
</feature>
<proteinExistence type="predicted"/>
<dbReference type="GeneID" id="94335433"/>
<dbReference type="PROSITE" id="PS50881">
    <property type="entry name" value="S5_DSRBD"/>
    <property type="match status" value="1"/>
</dbReference>
<evidence type="ECO:0000313" key="5">
    <source>
        <dbReference type="EMBL" id="KAK2198130.1"/>
    </source>
</evidence>
<dbReference type="Gene3D" id="3.30.160.20">
    <property type="match status" value="1"/>
</dbReference>
<keyword evidence="1" id="KW-0687">Ribonucleoprotein</keyword>
<dbReference type="EMBL" id="JALLKP010000021">
    <property type="protein sequence ID" value="KAK2194947.1"/>
    <property type="molecule type" value="Genomic_DNA"/>
</dbReference>
<feature type="domain" description="S5 DRBM" evidence="3">
    <location>
        <begin position="866"/>
        <end position="929"/>
    </location>
</feature>
<feature type="transmembrane region" description="Helical" evidence="2">
    <location>
        <begin position="20"/>
        <end position="36"/>
    </location>
</feature>
<name>A0AAD9PHH4_9APIC</name>
<feature type="transmembrane region" description="Helical" evidence="2">
    <location>
        <begin position="277"/>
        <end position="304"/>
    </location>
</feature>
<feature type="transmembrane region" description="Helical" evidence="2">
    <location>
        <begin position="176"/>
        <end position="200"/>
    </location>
</feature>
<feature type="transmembrane region" description="Helical" evidence="2">
    <location>
        <begin position="56"/>
        <end position="74"/>
    </location>
</feature>
<dbReference type="SUPFAM" id="SSF54211">
    <property type="entry name" value="Ribosomal protein S5 domain 2-like"/>
    <property type="match status" value="1"/>
</dbReference>
<dbReference type="Proteomes" id="UP001214638">
    <property type="component" value="Unassembled WGS sequence"/>
</dbReference>
<dbReference type="PANTHER" id="PTHR48277">
    <property type="entry name" value="MITOCHONDRIAL RIBOSOMAL PROTEIN S5"/>
    <property type="match status" value="1"/>
</dbReference>
<dbReference type="Pfam" id="PF00333">
    <property type="entry name" value="Ribosomal_S5"/>
    <property type="match status" value="1"/>
</dbReference>
<dbReference type="GO" id="GO:0006412">
    <property type="term" value="P:translation"/>
    <property type="evidence" value="ECO:0007669"/>
    <property type="project" value="InterPro"/>
</dbReference>
<keyword evidence="2" id="KW-0812">Transmembrane</keyword>
<comment type="caution">
    <text evidence="4">The sequence shown here is derived from an EMBL/GenBank/DDBJ whole genome shotgun (WGS) entry which is preliminary data.</text>
</comment>
<dbReference type="PANTHER" id="PTHR48277:SF1">
    <property type="entry name" value="MITOCHONDRIAL RIBOSOMAL PROTEIN S5"/>
    <property type="match status" value="1"/>
</dbReference>
<dbReference type="InterPro" id="IPR000851">
    <property type="entry name" value="Ribosomal_uS5"/>
</dbReference>
<dbReference type="GO" id="GO:1990904">
    <property type="term" value="C:ribonucleoprotein complex"/>
    <property type="evidence" value="ECO:0007669"/>
    <property type="project" value="UniProtKB-UniRule"/>
</dbReference>
<dbReference type="RefSeq" id="XP_067804972.1">
    <property type="nucleotide sequence ID" value="XM_067946181.1"/>
</dbReference>
<evidence type="ECO:0000256" key="1">
    <source>
        <dbReference type="PROSITE-ProRule" id="PRU00268"/>
    </source>
</evidence>
<evidence type="ECO:0000259" key="3">
    <source>
        <dbReference type="PROSITE" id="PS50881"/>
    </source>
</evidence>
<feature type="transmembrane region" description="Helical" evidence="2">
    <location>
        <begin position="236"/>
        <end position="256"/>
    </location>
</feature>
<reference evidence="4" key="1">
    <citation type="journal article" date="2023" name="Nat. Microbiol.">
        <title>Babesia duncani multi-omics identifies virulence factors and drug targets.</title>
        <authorList>
            <person name="Singh P."/>
            <person name="Lonardi S."/>
            <person name="Liang Q."/>
            <person name="Vydyam P."/>
            <person name="Khabirova E."/>
            <person name="Fang T."/>
            <person name="Gihaz S."/>
            <person name="Thekkiniath J."/>
            <person name="Munshi M."/>
            <person name="Abel S."/>
            <person name="Ciampossin L."/>
            <person name="Batugedara G."/>
            <person name="Gupta M."/>
            <person name="Lu X.M."/>
            <person name="Lenz T."/>
            <person name="Chakravarty S."/>
            <person name="Cornillot E."/>
            <person name="Hu Y."/>
            <person name="Ma W."/>
            <person name="Gonzalez L.M."/>
            <person name="Sanchez S."/>
            <person name="Estrada K."/>
            <person name="Sanchez-Flores A."/>
            <person name="Montero E."/>
            <person name="Harb O.S."/>
            <person name="Le Roch K.G."/>
            <person name="Mamoun C.B."/>
        </authorList>
    </citation>
    <scope>NUCLEOTIDE SEQUENCE</scope>
    <source>
        <strain evidence="4">WA1</strain>
    </source>
</reference>
<dbReference type="InterPro" id="IPR013810">
    <property type="entry name" value="Ribosomal_uS5_N"/>
</dbReference>
<dbReference type="GO" id="GO:0003735">
    <property type="term" value="F:structural constituent of ribosome"/>
    <property type="evidence" value="ECO:0007669"/>
    <property type="project" value="UniProtKB-UniRule"/>
</dbReference>
<evidence type="ECO:0000313" key="4">
    <source>
        <dbReference type="EMBL" id="KAK2194947.1"/>
    </source>
</evidence>
<dbReference type="GO" id="GO:0005840">
    <property type="term" value="C:ribosome"/>
    <property type="evidence" value="ECO:0007669"/>
    <property type="project" value="UniProtKB-KW"/>
</dbReference>
<evidence type="ECO:0000313" key="6">
    <source>
        <dbReference type="Proteomes" id="UP001214638"/>
    </source>
</evidence>
<dbReference type="AlphaFoldDB" id="A0AAD9PHH4"/>
<keyword evidence="2" id="KW-1133">Transmembrane helix</keyword>